<name>A0AAE7W9E4_9CAUD</name>
<proteinExistence type="predicted"/>
<dbReference type="Proteomes" id="UP000827415">
    <property type="component" value="Segment"/>
</dbReference>
<evidence type="ECO:0000313" key="1">
    <source>
        <dbReference type="EMBL" id="QYA57238.1"/>
    </source>
</evidence>
<reference evidence="1 2" key="1">
    <citation type="submission" date="2021-03" db="EMBL/GenBank/DDBJ databases">
        <authorList>
            <person name="Thompson D.W."/>
            <person name="Brown H.M.F."/>
            <person name="Thompson S.D."/>
            <person name="Grose J.H."/>
        </authorList>
    </citation>
    <scope>NUCLEOTIDE SEQUENCE [LARGE SCALE GENOMIC DNA]</scope>
</reference>
<accession>A0AAE7W9E4</accession>
<evidence type="ECO:0000313" key="2">
    <source>
        <dbReference type="Proteomes" id="UP000827415"/>
    </source>
</evidence>
<sequence length="121" mass="13349">MQLDNVVSKTHDKVTYVLCFYGKPTETEKLIGESLLDKLIAKVDDIPSFTGTRKKGYQQLGSAISNKKLMTGSSSIVKARLISTIHEEIDGVDTVMLDAEIEGFGSAKTFAFSREDLNILF</sequence>
<dbReference type="EMBL" id="MW749004">
    <property type="protein sequence ID" value="QYA57238.1"/>
    <property type="molecule type" value="Genomic_DNA"/>
</dbReference>
<keyword evidence="2" id="KW-1185">Reference proteome</keyword>
<gene>
    <name evidence="1" type="ORF">ZYZZX_10</name>
</gene>
<organism evidence="1 2">
    <name type="scientific">Hafnia phage vB_HpaM_Zyzzx</name>
    <dbReference type="NCBI Taxonomy" id="2836109"/>
    <lineage>
        <taxon>Viruses</taxon>
        <taxon>Duplodnaviria</taxon>
        <taxon>Heunggongvirae</taxon>
        <taxon>Uroviricota</taxon>
        <taxon>Caudoviricetes</taxon>
        <taxon>Andersonviridae</taxon>
        <taxon>Andersonviridae incertae sedis</taxon>
        <taxon>Daniellevirus</taxon>
        <taxon>Daniellevirus Zyzzx</taxon>
    </lineage>
</organism>
<protein>
    <submittedName>
        <fullName evidence="1">Ribose-phosphate pyrophosphokinase</fullName>
    </submittedName>
</protein>